<evidence type="ECO:0008006" key="14">
    <source>
        <dbReference type="Google" id="ProtNLM"/>
    </source>
</evidence>
<evidence type="ECO:0000256" key="7">
    <source>
        <dbReference type="ARBA" id="ARBA00023002"/>
    </source>
</evidence>
<dbReference type="AlphaFoldDB" id="A0A8X7TYQ5"/>
<reference evidence="12 13" key="1">
    <citation type="submission" date="2020-02" db="EMBL/GenBank/DDBJ databases">
        <authorList>
            <person name="Ma Q."/>
            <person name="Huang Y."/>
            <person name="Song X."/>
            <person name="Pei D."/>
        </authorList>
    </citation>
    <scope>NUCLEOTIDE SEQUENCE [LARGE SCALE GENOMIC DNA]</scope>
    <source>
        <strain evidence="12">Sxm20200214</strain>
        <tissue evidence="12">Leaf</tissue>
    </source>
</reference>
<evidence type="ECO:0000256" key="2">
    <source>
        <dbReference type="ARBA" id="ARBA00010617"/>
    </source>
</evidence>
<gene>
    <name evidence="12" type="ORF">Bca52824_079094</name>
</gene>
<dbReference type="PROSITE" id="PS00086">
    <property type="entry name" value="CYTOCHROME_P450"/>
    <property type="match status" value="1"/>
</dbReference>
<dbReference type="OrthoDB" id="3934656at2759"/>
<name>A0A8X7TYQ5_BRACI</name>
<keyword evidence="5 10" id="KW-0349">Heme</keyword>
<dbReference type="GO" id="GO:0005506">
    <property type="term" value="F:iron ion binding"/>
    <property type="evidence" value="ECO:0007669"/>
    <property type="project" value="InterPro"/>
</dbReference>
<evidence type="ECO:0000256" key="1">
    <source>
        <dbReference type="ARBA" id="ARBA00001971"/>
    </source>
</evidence>
<dbReference type="EMBL" id="JAAMPC010000015">
    <property type="protein sequence ID" value="KAG2259800.1"/>
    <property type="molecule type" value="Genomic_DNA"/>
</dbReference>
<keyword evidence="6 10" id="KW-0479">Metal-binding</keyword>
<evidence type="ECO:0000313" key="12">
    <source>
        <dbReference type="EMBL" id="KAG2259800.1"/>
    </source>
</evidence>
<evidence type="ECO:0000256" key="10">
    <source>
        <dbReference type="PIRSR" id="PIRSR602401-1"/>
    </source>
</evidence>
<dbReference type="FunFam" id="1.10.630.10:FF:000016">
    <property type="entry name" value="Cytochrome P450 78A5"/>
    <property type="match status" value="1"/>
</dbReference>
<dbReference type="Gene3D" id="1.10.630.10">
    <property type="entry name" value="Cytochrome P450"/>
    <property type="match status" value="1"/>
</dbReference>
<dbReference type="InterPro" id="IPR017972">
    <property type="entry name" value="Cyt_P450_CS"/>
</dbReference>
<dbReference type="GO" id="GO:0004497">
    <property type="term" value="F:monooxygenase activity"/>
    <property type="evidence" value="ECO:0007669"/>
    <property type="project" value="UniProtKB-KW"/>
</dbReference>
<protein>
    <recommendedName>
        <fullName evidence="14">Cytochrome P450 78A5</fullName>
    </recommendedName>
</protein>
<dbReference type="GO" id="GO:0048608">
    <property type="term" value="P:reproductive structure development"/>
    <property type="evidence" value="ECO:0007669"/>
    <property type="project" value="UniProtKB-ARBA"/>
</dbReference>
<dbReference type="InterPro" id="IPR051996">
    <property type="entry name" value="Cytochrome_P450_78A"/>
</dbReference>
<evidence type="ECO:0000256" key="6">
    <source>
        <dbReference type="ARBA" id="ARBA00022723"/>
    </source>
</evidence>
<comment type="cofactor">
    <cofactor evidence="1 10">
        <name>heme</name>
        <dbReference type="ChEBI" id="CHEBI:30413"/>
    </cofactor>
</comment>
<organism evidence="12 13">
    <name type="scientific">Brassica carinata</name>
    <name type="common">Ethiopian mustard</name>
    <name type="synonym">Abyssinian cabbage</name>
    <dbReference type="NCBI Taxonomy" id="52824"/>
    <lineage>
        <taxon>Eukaryota</taxon>
        <taxon>Viridiplantae</taxon>
        <taxon>Streptophyta</taxon>
        <taxon>Embryophyta</taxon>
        <taxon>Tracheophyta</taxon>
        <taxon>Spermatophyta</taxon>
        <taxon>Magnoliopsida</taxon>
        <taxon>eudicotyledons</taxon>
        <taxon>Gunneridae</taxon>
        <taxon>Pentapetalae</taxon>
        <taxon>rosids</taxon>
        <taxon>malvids</taxon>
        <taxon>Brassicales</taxon>
        <taxon>Brassicaceae</taxon>
        <taxon>Brassiceae</taxon>
        <taxon>Brassica</taxon>
    </lineage>
</organism>
<dbReference type="PRINTS" id="PR00385">
    <property type="entry name" value="P450"/>
</dbReference>
<evidence type="ECO:0000256" key="3">
    <source>
        <dbReference type="ARBA" id="ARBA00022473"/>
    </source>
</evidence>
<dbReference type="PANTHER" id="PTHR47946:SF26">
    <property type="entry name" value="CYTOCHROME P450 78A5"/>
    <property type="match status" value="1"/>
</dbReference>
<dbReference type="InterPro" id="IPR002401">
    <property type="entry name" value="Cyt_P450_E_grp-I"/>
</dbReference>
<evidence type="ECO:0000256" key="5">
    <source>
        <dbReference type="ARBA" id="ARBA00022617"/>
    </source>
</evidence>
<accession>A0A8X7TYQ5</accession>
<dbReference type="PANTHER" id="PTHR47946">
    <property type="entry name" value="CYTOCHROME P450 78A7-RELATED"/>
    <property type="match status" value="1"/>
</dbReference>
<feature type="binding site" description="axial binding residue" evidence="10">
    <location>
        <position position="490"/>
    </location>
    <ligand>
        <name>heme</name>
        <dbReference type="ChEBI" id="CHEBI:30413"/>
    </ligand>
    <ligandPart>
        <name>Fe</name>
        <dbReference type="ChEBI" id="CHEBI:18248"/>
    </ligandPart>
</feature>
<dbReference type="GO" id="GO:0016705">
    <property type="term" value="F:oxidoreductase activity, acting on paired donors, with incorporation or reduction of molecular oxygen"/>
    <property type="evidence" value="ECO:0007669"/>
    <property type="project" value="InterPro"/>
</dbReference>
<dbReference type="PRINTS" id="PR00463">
    <property type="entry name" value="EP450I"/>
</dbReference>
<evidence type="ECO:0000256" key="8">
    <source>
        <dbReference type="ARBA" id="ARBA00023004"/>
    </source>
</evidence>
<keyword evidence="13" id="KW-1185">Reference proteome</keyword>
<dbReference type="Proteomes" id="UP000886595">
    <property type="component" value="Unassembled WGS sequence"/>
</dbReference>
<keyword evidence="7 11" id="KW-0560">Oxidoreductase</keyword>
<dbReference type="Pfam" id="PF00067">
    <property type="entry name" value="p450"/>
    <property type="match status" value="1"/>
</dbReference>
<comment type="caution">
    <text evidence="12">The sequence shown here is derived from an EMBL/GenBank/DDBJ whole genome shotgun (WGS) entry which is preliminary data.</text>
</comment>
<sequence length="548" mass="61115">MANKGKKNHKMMTGEELYQFGYAQTEPEVITVASHGPAPGRPRLVCRFQASPLMAFSVWFSRFVISSGLCMACTRSSKTRVSIPGPSGSLSVLSGSNPHRVLAALAQRFKASPLMAFSVGFSRFVISSEPETAKEILNSSAFADRPVKESAYELLFHRAMGFAPYGEYWRNLRRIASTHLFSPRRIESFEGVRAGIGMKMVEKIKSVAMSSAGGGEVEVKKVIHFGSLNNVMTTVFGESYDFDEVNGDGCFLERLVSEGYELLGIFNWSDHFGVLRWFDFQGVRKRCRALVCEVNTFVGSIIEKHKMKSNNNLNGEEKDFVDVLLGLQKDEKLSDFDMIAVLWEMIFRGTDTVAILVEWVLARMVLHQDIQAKLFKEIASVTSNNTRSLSDSDISKLPYLQAIVKETLRLHPPGPLLSWARLAIHDVNVGPNLIPAGTIAMVNMWSITHDAKMWTDPEEFKPERFTEGEDVSIMGSDLRLAPFGAGRRVCPGKAMGLATVHLWVAQMIQNFEWVKGSCDVDLTEVLKLSMEMKKPLKCKAVPRNVCFG</sequence>
<evidence type="ECO:0000256" key="11">
    <source>
        <dbReference type="RuleBase" id="RU000461"/>
    </source>
</evidence>
<keyword evidence="3" id="KW-0217">Developmental protein</keyword>
<evidence type="ECO:0000313" key="13">
    <source>
        <dbReference type="Proteomes" id="UP000886595"/>
    </source>
</evidence>
<dbReference type="InterPro" id="IPR036396">
    <property type="entry name" value="Cyt_P450_sf"/>
</dbReference>
<dbReference type="CDD" id="cd11076">
    <property type="entry name" value="CYP78"/>
    <property type="match status" value="1"/>
</dbReference>
<evidence type="ECO:0000256" key="4">
    <source>
        <dbReference type="ARBA" id="ARBA00022604"/>
    </source>
</evidence>
<keyword evidence="9 11" id="KW-0503">Monooxygenase</keyword>
<dbReference type="SUPFAM" id="SSF48264">
    <property type="entry name" value="Cytochrome P450"/>
    <property type="match status" value="1"/>
</dbReference>
<keyword evidence="8 10" id="KW-0408">Iron</keyword>
<keyword evidence="4" id="KW-0341">Growth regulation</keyword>
<dbReference type="InterPro" id="IPR001128">
    <property type="entry name" value="Cyt_P450"/>
</dbReference>
<evidence type="ECO:0000256" key="9">
    <source>
        <dbReference type="ARBA" id="ARBA00023033"/>
    </source>
</evidence>
<proteinExistence type="inferred from homology"/>
<comment type="similarity">
    <text evidence="2 11">Belongs to the cytochrome P450 family.</text>
</comment>
<dbReference type="GO" id="GO:0020037">
    <property type="term" value="F:heme binding"/>
    <property type="evidence" value="ECO:0007669"/>
    <property type="project" value="InterPro"/>
</dbReference>